<dbReference type="GO" id="GO:0006310">
    <property type="term" value="P:DNA recombination"/>
    <property type="evidence" value="ECO:0007669"/>
    <property type="project" value="InterPro"/>
</dbReference>
<dbReference type="InterPro" id="IPR036599">
    <property type="entry name" value="DNA_ligase_N_sf"/>
</dbReference>
<dbReference type="InterPro" id="IPR029710">
    <property type="entry name" value="LIG4"/>
</dbReference>
<dbReference type="Proteomes" id="UP000001072">
    <property type="component" value="Unassembled WGS sequence"/>
</dbReference>
<sequence>MSSELEDEVEDTKFEEVPFAILVEFFELVASAEPREISNRRKSNEPRNGTVPKFLGWIEGLFQPLPPRTGAILFRLLFPDKDIRRKYNLQETKLGQHLAHVLKVANQKQAEGLLRWNQTTVNQNGVNVGKDGCLGLEVGKILRKTFNTREEPYSLCLSDVDRLLDELAAKSVWSNLKDCESRKPPRNARLILQDLYDTLSPRQAAYMTQIILKDLRPLLYPVPGSSTDQSLNHYNSRAYDELNQWSMMKAWHWAMPRIYRAKADFDRAADLVEQIPRDLDMVPDKNAAYSMAEKLSELELGVPVDIPKAVKASGTCLASTISKLKGDVWAEVKLDGERMQIHVDMSKPEKEQIQIFSKSHRDSTGERVNTLIPIRAALGLSLITSCKLIDQNPRPSNKPKIVSGIFEAEMVAWNLTKQHVDEFWRISELKRKPSRSKGHKSTQKVIKFCSDEESGYESEGMDTQQSSDSHRRHLAVVFFDVLYINGQSVINSPYSERQRLLESAVQVIPNYAMLVERRKFTNVNHPASHSALREYYAKLIAERHEGLMLKADQSCYNDYKPGLQWYKVKKDYIKGYGDTADYAILGAGWDRDRARELRGESILNVHYVQLKLIALSGYTVVSTATYTAWYVGLCKNLSEVESRGATPEFEIVFKVLSYGLTRANLDKLNQDAQQVGGYPHTAIPSTLPFEYELAQGLSAPDIIFKKPMVFELMGSGFTKRSRWHAYELRWPRVIKAHDPNERDWKTAIDLSEHNQIARRATDPEVLKAENEESATGPDTAYEAEIKAWKERLTRDDDTCNKKRSNKKVSTTTSTNAYIPDWLSDTSDEFSDTSECLADVITVTSPVSPKAHSLNRRPAPLSPDNLLAQTGSTPPTRKASTFSSRSMTSSPECISPTRMPKRKELNKINYIFVQKPNQEIMERVRKQITWRKILNPNLNFVVYDAKALEKFKDGNQNQWKTYKLFDWNSKESINQL</sequence>
<dbReference type="STRING" id="747676.F4RQ35"/>
<dbReference type="InterPro" id="IPR012310">
    <property type="entry name" value="DNA_ligase_ATP-dep_cent"/>
</dbReference>
<reference evidence="9" key="1">
    <citation type="journal article" date="2011" name="Proc. Natl. Acad. Sci. U.S.A.">
        <title>Obligate biotrophy features unraveled by the genomic analysis of rust fungi.</title>
        <authorList>
            <person name="Duplessis S."/>
            <person name="Cuomo C.A."/>
            <person name="Lin Y.-C."/>
            <person name="Aerts A."/>
            <person name="Tisserant E."/>
            <person name="Veneault-Fourrey C."/>
            <person name="Joly D.L."/>
            <person name="Hacquard S."/>
            <person name="Amselem J."/>
            <person name="Cantarel B.L."/>
            <person name="Chiu R."/>
            <person name="Coutinho P.M."/>
            <person name="Feau N."/>
            <person name="Field M."/>
            <person name="Frey P."/>
            <person name="Gelhaye E."/>
            <person name="Goldberg J."/>
            <person name="Grabherr M.G."/>
            <person name="Kodira C.D."/>
            <person name="Kohler A."/>
            <person name="Kuees U."/>
            <person name="Lindquist E.A."/>
            <person name="Lucas S.M."/>
            <person name="Mago R."/>
            <person name="Mauceli E."/>
            <person name="Morin E."/>
            <person name="Murat C."/>
            <person name="Pangilinan J.L."/>
            <person name="Park R."/>
            <person name="Pearson M."/>
            <person name="Quesneville H."/>
            <person name="Rouhier N."/>
            <person name="Sakthikumar S."/>
            <person name="Salamov A.A."/>
            <person name="Schmutz J."/>
            <person name="Selles B."/>
            <person name="Shapiro H."/>
            <person name="Tanguay P."/>
            <person name="Tuskan G.A."/>
            <person name="Henrissat B."/>
            <person name="Van de Peer Y."/>
            <person name="Rouze P."/>
            <person name="Ellis J.G."/>
            <person name="Dodds P.N."/>
            <person name="Schein J.E."/>
            <person name="Zhong S."/>
            <person name="Hamelin R.C."/>
            <person name="Grigoriev I.V."/>
            <person name="Szabo L.J."/>
            <person name="Martin F."/>
        </authorList>
    </citation>
    <scope>NUCLEOTIDE SEQUENCE [LARGE SCALE GENOMIC DNA]</scope>
    <source>
        <strain evidence="9">98AG31 / pathotype 3-4-7</strain>
    </source>
</reference>
<feature type="compositionally biased region" description="Low complexity" evidence="6">
    <location>
        <begin position="879"/>
        <end position="889"/>
    </location>
</feature>
<feature type="compositionally biased region" description="Polar residues" evidence="6">
    <location>
        <begin position="866"/>
        <end position="878"/>
    </location>
</feature>
<keyword evidence="9" id="KW-1185">Reference proteome</keyword>
<evidence type="ECO:0000256" key="4">
    <source>
        <dbReference type="ARBA" id="ARBA00022840"/>
    </source>
</evidence>
<dbReference type="KEGG" id="mlr:MELLADRAFT_107575"/>
<evidence type="ECO:0000259" key="7">
    <source>
        <dbReference type="PROSITE" id="PS50160"/>
    </source>
</evidence>
<dbReference type="PROSITE" id="PS50160">
    <property type="entry name" value="DNA_LIGASE_A3"/>
    <property type="match status" value="1"/>
</dbReference>
<dbReference type="InterPro" id="IPR016059">
    <property type="entry name" value="DNA_ligase_ATP-dep_CS"/>
</dbReference>
<dbReference type="Gene3D" id="2.40.50.140">
    <property type="entry name" value="Nucleic acid-binding proteins"/>
    <property type="match status" value="1"/>
</dbReference>
<dbReference type="OrthoDB" id="7482721at2759"/>
<proteinExistence type="inferred from homology"/>
<dbReference type="PANTHER" id="PTHR45997:SF1">
    <property type="entry name" value="DNA LIGASE 4"/>
    <property type="match status" value="1"/>
</dbReference>
<dbReference type="InParanoid" id="F4RQ35"/>
<organism evidence="9">
    <name type="scientific">Melampsora larici-populina (strain 98AG31 / pathotype 3-4-7)</name>
    <name type="common">Poplar leaf rust fungus</name>
    <dbReference type="NCBI Taxonomy" id="747676"/>
    <lineage>
        <taxon>Eukaryota</taxon>
        <taxon>Fungi</taxon>
        <taxon>Dikarya</taxon>
        <taxon>Basidiomycota</taxon>
        <taxon>Pucciniomycotina</taxon>
        <taxon>Pucciniomycetes</taxon>
        <taxon>Pucciniales</taxon>
        <taxon>Melampsoraceae</taxon>
        <taxon>Melampsora</taxon>
    </lineage>
</organism>
<dbReference type="GO" id="GO:0006297">
    <property type="term" value="P:nucleotide-excision repair, DNA gap filling"/>
    <property type="evidence" value="ECO:0007669"/>
    <property type="project" value="TreeGrafter"/>
</dbReference>
<dbReference type="PROSITE" id="PS00697">
    <property type="entry name" value="DNA_LIGASE_A1"/>
    <property type="match status" value="1"/>
</dbReference>
<keyword evidence="3" id="KW-0547">Nucleotide-binding</keyword>
<evidence type="ECO:0000256" key="6">
    <source>
        <dbReference type="SAM" id="MobiDB-lite"/>
    </source>
</evidence>
<keyword evidence="2" id="KW-0436">Ligase</keyword>
<comment type="similarity">
    <text evidence="1">Belongs to the ATP-dependent DNA ligase family.</text>
</comment>
<evidence type="ECO:0000313" key="8">
    <source>
        <dbReference type="EMBL" id="EGG05477.1"/>
    </source>
</evidence>
<dbReference type="GO" id="GO:0006303">
    <property type="term" value="P:double-strand break repair via nonhomologous end joining"/>
    <property type="evidence" value="ECO:0007669"/>
    <property type="project" value="TreeGrafter"/>
</dbReference>
<evidence type="ECO:0000256" key="2">
    <source>
        <dbReference type="ARBA" id="ARBA00022598"/>
    </source>
</evidence>
<feature type="region of interest" description="Disordered" evidence="6">
    <location>
        <begin position="846"/>
        <end position="896"/>
    </location>
</feature>
<dbReference type="AlphaFoldDB" id="F4RQ35"/>
<dbReference type="Gene3D" id="3.30.470.30">
    <property type="entry name" value="DNA ligase/mRNA capping enzyme"/>
    <property type="match status" value="1"/>
</dbReference>
<dbReference type="Pfam" id="PF04675">
    <property type="entry name" value="DNA_ligase_A_N"/>
    <property type="match status" value="1"/>
</dbReference>
<dbReference type="PANTHER" id="PTHR45997">
    <property type="entry name" value="DNA LIGASE 4"/>
    <property type="match status" value="1"/>
</dbReference>
<name>F4RQ35_MELLP</name>
<dbReference type="VEuPathDB" id="FungiDB:MELLADRAFT_107575"/>
<protein>
    <recommendedName>
        <fullName evidence="7">ATP-dependent DNA ligase family profile domain-containing protein</fullName>
    </recommendedName>
</protein>
<evidence type="ECO:0000256" key="5">
    <source>
        <dbReference type="ARBA" id="ARBA00023242"/>
    </source>
</evidence>
<dbReference type="EMBL" id="GL883113">
    <property type="protein sequence ID" value="EGG05477.1"/>
    <property type="molecule type" value="Genomic_DNA"/>
</dbReference>
<evidence type="ECO:0000313" key="9">
    <source>
        <dbReference type="Proteomes" id="UP000001072"/>
    </source>
</evidence>
<dbReference type="HOGENOM" id="CLU_004299_2_0_1"/>
<dbReference type="GeneID" id="18923212"/>
<dbReference type="SUPFAM" id="SSF56091">
    <property type="entry name" value="DNA ligase/mRNA capping enzyme, catalytic domain"/>
    <property type="match status" value="1"/>
</dbReference>
<dbReference type="FunCoup" id="F4RQ35">
    <property type="interactions" value="230"/>
</dbReference>
<dbReference type="InterPro" id="IPR012340">
    <property type="entry name" value="NA-bd_OB-fold"/>
</dbReference>
<accession>F4RQ35</accession>
<dbReference type="GO" id="GO:0003910">
    <property type="term" value="F:DNA ligase (ATP) activity"/>
    <property type="evidence" value="ECO:0007669"/>
    <property type="project" value="InterPro"/>
</dbReference>
<dbReference type="RefSeq" id="XP_007411399.1">
    <property type="nucleotide sequence ID" value="XM_007411337.1"/>
</dbReference>
<evidence type="ECO:0000256" key="1">
    <source>
        <dbReference type="ARBA" id="ARBA00007572"/>
    </source>
</evidence>
<dbReference type="GO" id="GO:0005524">
    <property type="term" value="F:ATP binding"/>
    <property type="evidence" value="ECO:0007669"/>
    <property type="project" value="UniProtKB-KW"/>
</dbReference>
<dbReference type="Gene3D" id="1.10.3260.10">
    <property type="entry name" value="DNA ligase, ATP-dependent, N-terminal domain"/>
    <property type="match status" value="1"/>
</dbReference>
<keyword evidence="4" id="KW-0067">ATP-binding</keyword>
<evidence type="ECO:0000256" key="3">
    <source>
        <dbReference type="ARBA" id="ARBA00022741"/>
    </source>
</evidence>
<keyword evidence="5" id="KW-0539">Nucleus</keyword>
<feature type="domain" description="ATP-dependent DNA ligase family profile" evidence="7">
    <location>
        <begin position="467"/>
        <end position="607"/>
    </location>
</feature>
<dbReference type="InterPro" id="IPR012308">
    <property type="entry name" value="DNA_ligase_ATP-dep_N"/>
</dbReference>
<gene>
    <name evidence="8" type="ORF">MELLADRAFT_107575</name>
</gene>
<dbReference type="GO" id="GO:0003677">
    <property type="term" value="F:DNA binding"/>
    <property type="evidence" value="ECO:0007669"/>
    <property type="project" value="InterPro"/>
</dbReference>
<dbReference type="eggNOG" id="KOG0967">
    <property type="taxonomic scope" value="Eukaryota"/>
</dbReference>
<dbReference type="GO" id="GO:0032807">
    <property type="term" value="C:DNA ligase IV complex"/>
    <property type="evidence" value="ECO:0007669"/>
    <property type="project" value="TreeGrafter"/>
</dbReference>
<dbReference type="Pfam" id="PF01068">
    <property type="entry name" value="DNA_ligase_A_M"/>
    <property type="match status" value="1"/>
</dbReference>